<dbReference type="EMBL" id="JH993906">
    <property type="protein sequence ID" value="ELQ75902.1"/>
    <property type="molecule type" value="Genomic_DNA"/>
</dbReference>
<sequence length="36" mass="4394">MSSSERCKILCGGYFRHRRVNPQGMPRQFIFRYCIR</sequence>
<accession>L7JYS0</accession>
<keyword evidence="2" id="KW-1185">Reference proteome</keyword>
<dbReference type="Proteomes" id="UP000011185">
    <property type="component" value="Unassembled WGS sequence"/>
</dbReference>
<gene>
    <name evidence="1" type="ORF">THOM_1147</name>
</gene>
<dbReference type="AlphaFoldDB" id="L7JYS0"/>
<evidence type="ECO:0000313" key="2">
    <source>
        <dbReference type="Proteomes" id="UP000011185"/>
    </source>
</evidence>
<organism evidence="1 2">
    <name type="scientific">Trachipleistophora hominis</name>
    <name type="common">Microsporidian parasite</name>
    <dbReference type="NCBI Taxonomy" id="72359"/>
    <lineage>
        <taxon>Eukaryota</taxon>
        <taxon>Fungi</taxon>
        <taxon>Fungi incertae sedis</taxon>
        <taxon>Microsporidia</taxon>
        <taxon>Pleistophoridae</taxon>
        <taxon>Trachipleistophora</taxon>
    </lineage>
</organism>
<proteinExistence type="predicted"/>
<name>L7JYS0_TRAHO</name>
<dbReference type="VEuPathDB" id="MicrosporidiaDB:THOM_1147"/>
<reference evidence="1 2" key="1">
    <citation type="journal article" date="2012" name="PLoS Pathog.">
        <title>The genome of the obligate intracellular parasite Trachipleistophora hominis: new insights into microsporidian genome dynamics and reductive evolution.</title>
        <authorList>
            <person name="Heinz E."/>
            <person name="Williams T.A."/>
            <person name="Nakjang S."/>
            <person name="Noel C.J."/>
            <person name="Swan D.C."/>
            <person name="Goldberg A.V."/>
            <person name="Harris S.R."/>
            <person name="Weinmaier T."/>
            <person name="Markert S."/>
            <person name="Becher D."/>
            <person name="Bernhardt J."/>
            <person name="Dagan T."/>
            <person name="Hacker C."/>
            <person name="Lucocq J.M."/>
            <person name="Schweder T."/>
            <person name="Rattei T."/>
            <person name="Hall N."/>
            <person name="Hirt R.P."/>
            <person name="Embley T.M."/>
        </authorList>
    </citation>
    <scope>NUCLEOTIDE SEQUENCE [LARGE SCALE GENOMIC DNA]</scope>
</reference>
<dbReference type="InParanoid" id="L7JYS0"/>
<dbReference type="HOGENOM" id="CLU_3360010_0_0_1"/>
<evidence type="ECO:0000313" key="1">
    <source>
        <dbReference type="EMBL" id="ELQ75902.1"/>
    </source>
</evidence>
<protein>
    <submittedName>
        <fullName evidence="1">Uncharacterized protein</fullName>
    </submittedName>
</protein>